<dbReference type="GO" id="GO:0008967">
    <property type="term" value="F:phosphoglycolate phosphatase activity"/>
    <property type="evidence" value="ECO:0007669"/>
    <property type="project" value="TreeGrafter"/>
</dbReference>
<gene>
    <name evidence="1" type="ORF">GLW07_11760</name>
</gene>
<organism evidence="1 2">
    <name type="scientific">Guptibacillus hwajinpoensis</name>
    <dbReference type="NCBI Taxonomy" id="208199"/>
    <lineage>
        <taxon>Bacteria</taxon>
        <taxon>Bacillati</taxon>
        <taxon>Bacillota</taxon>
        <taxon>Bacilli</taxon>
        <taxon>Bacillales</taxon>
        <taxon>Guptibacillaceae</taxon>
        <taxon>Guptibacillus</taxon>
    </lineage>
</organism>
<dbReference type="Gene3D" id="1.10.150.240">
    <property type="entry name" value="Putative phosphatase, domain 2"/>
    <property type="match status" value="1"/>
</dbReference>
<dbReference type="SFLD" id="SFLDG01129">
    <property type="entry name" value="C1.5:_HAD__Beta-PGM__Phosphata"/>
    <property type="match status" value="1"/>
</dbReference>
<dbReference type="GO" id="GO:0006281">
    <property type="term" value="P:DNA repair"/>
    <property type="evidence" value="ECO:0007669"/>
    <property type="project" value="TreeGrafter"/>
</dbReference>
<dbReference type="AlphaFoldDB" id="A0A845EZV9"/>
<reference evidence="1 2" key="1">
    <citation type="submission" date="2019-11" db="EMBL/GenBank/DDBJ databases">
        <title>Genome sequences of 17 halophilic strains isolated from different environments.</title>
        <authorList>
            <person name="Furrow R.E."/>
        </authorList>
    </citation>
    <scope>NUCLEOTIDE SEQUENCE [LARGE SCALE GENOMIC DNA]</scope>
    <source>
        <strain evidence="1 2">22506_14_FS</strain>
    </source>
</reference>
<dbReference type="Proteomes" id="UP000447833">
    <property type="component" value="Unassembled WGS sequence"/>
</dbReference>
<dbReference type="InterPro" id="IPR050155">
    <property type="entry name" value="HAD-like_hydrolase_sf"/>
</dbReference>
<dbReference type="RefSeq" id="WP_160919478.1">
    <property type="nucleotide sequence ID" value="NZ_WMEY01000003.1"/>
</dbReference>
<dbReference type="InterPro" id="IPR041492">
    <property type="entry name" value="HAD_2"/>
</dbReference>
<dbReference type="NCBIfam" id="TIGR01509">
    <property type="entry name" value="HAD-SF-IA-v3"/>
    <property type="match status" value="1"/>
</dbReference>
<dbReference type="GO" id="GO:0005829">
    <property type="term" value="C:cytosol"/>
    <property type="evidence" value="ECO:0007669"/>
    <property type="project" value="TreeGrafter"/>
</dbReference>
<dbReference type="SFLD" id="SFLDS00003">
    <property type="entry name" value="Haloacid_Dehalogenase"/>
    <property type="match status" value="1"/>
</dbReference>
<dbReference type="EMBL" id="WMEY01000003">
    <property type="protein sequence ID" value="MYL64026.1"/>
    <property type="molecule type" value="Genomic_DNA"/>
</dbReference>
<comment type="caution">
    <text evidence="1">The sequence shown here is derived from an EMBL/GenBank/DDBJ whole genome shotgun (WGS) entry which is preliminary data.</text>
</comment>
<dbReference type="InterPro" id="IPR006439">
    <property type="entry name" value="HAD-SF_hydro_IA"/>
</dbReference>
<protein>
    <submittedName>
        <fullName evidence="1">HAD-IA family hydrolase</fullName>
    </submittedName>
</protein>
<dbReference type="InterPro" id="IPR036412">
    <property type="entry name" value="HAD-like_sf"/>
</dbReference>
<evidence type="ECO:0000313" key="1">
    <source>
        <dbReference type="EMBL" id="MYL64026.1"/>
    </source>
</evidence>
<keyword evidence="1" id="KW-0378">Hydrolase</keyword>
<dbReference type="PANTHER" id="PTHR43434:SF25">
    <property type="entry name" value="PHOSPHOGLYCOLATE PHOSPHATASE"/>
    <property type="match status" value="1"/>
</dbReference>
<dbReference type="InterPro" id="IPR023198">
    <property type="entry name" value="PGP-like_dom2"/>
</dbReference>
<dbReference type="NCBIfam" id="TIGR01549">
    <property type="entry name" value="HAD-SF-IA-v1"/>
    <property type="match status" value="1"/>
</dbReference>
<proteinExistence type="predicted"/>
<evidence type="ECO:0000313" key="2">
    <source>
        <dbReference type="Proteomes" id="UP000447833"/>
    </source>
</evidence>
<dbReference type="InterPro" id="IPR023214">
    <property type="entry name" value="HAD_sf"/>
</dbReference>
<dbReference type="Pfam" id="PF13419">
    <property type="entry name" value="HAD_2"/>
    <property type="match status" value="1"/>
</dbReference>
<dbReference type="PANTHER" id="PTHR43434">
    <property type="entry name" value="PHOSPHOGLYCOLATE PHOSPHATASE"/>
    <property type="match status" value="1"/>
</dbReference>
<dbReference type="SUPFAM" id="SSF56784">
    <property type="entry name" value="HAD-like"/>
    <property type="match status" value="1"/>
</dbReference>
<sequence length="191" mass="22192">MRILWDFDGTLFDTYPAFTKVMKQFVSSEISEEEILRELKVSFHHATEVFQLTEEQITAFRKKDNALSPDDKPPFRGLKTILEKAELNVIMTHKPRAEVIAILKHFDMEHYFADLVAGDDGFPRKPDPASYHHLNDQYHLDLAVGDRLLDILPAKEVGMKTCLFQNDSRGADFYVTNYHDLNERLWPSNYS</sequence>
<dbReference type="Gene3D" id="3.40.50.1000">
    <property type="entry name" value="HAD superfamily/HAD-like"/>
    <property type="match status" value="1"/>
</dbReference>
<accession>A0A845EZV9</accession>
<name>A0A845EZV9_9BACL</name>